<sequence length="270" mass="27937">MILPCSVLVLLAVVLSLCLVDITVAVPLSSTSTASSSSPSTSGQIALGVGLGAGPSAADNLNNTAAVAGIVKALEQLPTVLPPTIKQQLNTTLLNLSPAGAINRWVTAQPISGTSLGSDNPIQSNADLSSFVDVAFTDDPAIPGNASWVDTYINFLIEAGSTNITETQENVLSADLTNSTTAFATAQVKLVQAYEDANPNNVTYVGVNIWNVSRIDPLSLGVIEEWGSQGNGSYTKDDYADYLKVNGTLAAVRGQVSELSDSLQIALQGN</sequence>
<proteinExistence type="predicted"/>
<name>A0AAD7I2L8_9AGAR</name>
<evidence type="ECO:0000313" key="3">
    <source>
        <dbReference type="Proteomes" id="UP001215280"/>
    </source>
</evidence>
<feature type="signal peptide" evidence="1">
    <location>
        <begin position="1"/>
        <end position="25"/>
    </location>
</feature>
<dbReference type="EMBL" id="JARJLG010000166">
    <property type="protein sequence ID" value="KAJ7733731.1"/>
    <property type="molecule type" value="Genomic_DNA"/>
</dbReference>
<accession>A0AAD7I2L8</accession>
<evidence type="ECO:0000256" key="1">
    <source>
        <dbReference type="SAM" id="SignalP"/>
    </source>
</evidence>
<comment type="caution">
    <text evidence="2">The sequence shown here is derived from an EMBL/GenBank/DDBJ whole genome shotgun (WGS) entry which is preliminary data.</text>
</comment>
<keyword evidence="1" id="KW-0732">Signal</keyword>
<dbReference type="AlphaFoldDB" id="A0AAD7I2L8"/>
<protein>
    <submittedName>
        <fullName evidence="2">Uncharacterized protein</fullName>
    </submittedName>
</protein>
<organism evidence="2 3">
    <name type="scientific">Mycena maculata</name>
    <dbReference type="NCBI Taxonomy" id="230809"/>
    <lineage>
        <taxon>Eukaryota</taxon>
        <taxon>Fungi</taxon>
        <taxon>Dikarya</taxon>
        <taxon>Basidiomycota</taxon>
        <taxon>Agaricomycotina</taxon>
        <taxon>Agaricomycetes</taxon>
        <taxon>Agaricomycetidae</taxon>
        <taxon>Agaricales</taxon>
        <taxon>Marasmiineae</taxon>
        <taxon>Mycenaceae</taxon>
        <taxon>Mycena</taxon>
    </lineage>
</organism>
<reference evidence="2" key="1">
    <citation type="submission" date="2023-03" db="EMBL/GenBank/DDBJ databases">
        <title>Massive genome expansion in bonnet fungi (Mycena s.s.) driven by repeated elements and novel gene families across ecological guilds.</title>
        <authorList>
            <consortium name="Lawrence Berkeley National Laboratory"/>
            <person name="Harder C.B."/>
            <person name="Miyauchi S."/>
            <person name="Viragh M."/>
            <person name="Kuo A."/>
            <person name="Thoen E."/>
            <person name="Andreopoulos B."/>
            <person name="Lu D."/>
            <person name="Skrede I."/>
            <person name="Drula E."/>
            <person name="Henrissat B."/>
            <person name="Morin E."/>
            <person name="Kohler A."/>
            <person name="Barry K."/>
            <person name="LaButti K."/>
            <person name="Morin E."/>
            <person name="Salamov A."/>
            <person name="Lipzen A."/>
            <person name="Mereny Z."/>
            <person name="Hegedus B."/>
            <person name="Baldrian P."/>
            <person name="Stursova M."/>
            <person name="Weitz H."/>
            <person name="Taylor A."/>
            <person name="Grigoriev I.V."/>
            <person name="Nagy L.G."/>
            <person name="Martin F."/>
            <person name="Kauserud H."/>
        </authorList>
    </citation>
    <scope>NUCLEOTIDE SEQUENCE</scope>
    <source>
        <strain evidence="2">CBHHK188m</strain>
    </source>
</reference>
<evidence type="ECO:0000313" key="2">
    <source>
        <dbReference type="EMBL" id="KAJ7733731.1"/>
    </source>
</evidence>
<feature type="chain" id="PRO_5042193841" evidence="1">
    <location>
        <begin position="26"/>
        <end position="270"/>
    </location>
</feature>
<keyword evidence="3" id="KW-1185">Reference proteome</keyword>
<dbReference type="Proteomes" id="UP001215280">
    <property type="component" value="Unassembled WGS sequence"/>
</dbReference>
<gene>
    <name evidence="2" type="ORF">DFH07DRAFT_131745</name>
</gene>